<dbReference type="EMBL" id="BMOD01000001">
    <property type="protein sequence ID" value="GGJ21004.1"/>
    <property type="molecule type" value="Genomic_DNA"/>
</dbReference>
<dbReference type="RefSeq" id="WP_188999032.1">
    <property type="nucleotide sequence ID" value="NZ_BMOD01000001.1"/>
</dbReference>
<evidence type="ECO:0000313" key="3">
    <source>
        <dbReference type="EMBL" id="GGJ21004.1"/>
    </source>
</evidence>
<comment type="caution">
    <text evidence="3">The sequence shown here is derived from an EMBL/GenBank/DDBJ whole genome shotgun (WGS) entry which is preliminary data.</text>
</comment>
<accession>A0ABQ2CWM3</accession>
<name>A0ABQ2CWM3_9DEIO</name>
<dbReference type="InterPro" id="IPR000572">
    <property type="entry name" value="OxRdtase_Mopterin-bd_dom"/>
</dbReference>
<keyword evidence="4" id="KW-1185">Reference proteome</keyword>
<sequence length="197" mass="22622">MLGKFFKKPSADNKRVPPGQSLTERFPVLTYGPVPTLRPEQVEIRISGLAEPRIFSWQDLLALLQTTHTYDIHCVTHWSKLDTTWTGISIPTLMQHLKVDPAATAVMVHCYGGYTTNLLLEDFNRDLNLLAHTFDGKPLEKDHGGPLRLVVPHLYFWKSAKWVSGFEFLTADHPGFWEKNGYHMRGDPFKEERFDDD</sequence>
<evidence type="ECO:0000313" key="4">
    <source>
        <dbReference type="Proteomes" id="UP000632222"/>
    </source>
</evidence>
<evidence type="ECO:0000256" key="1">
    <source>
        <dbReference type="SAM" id="MobiDB-lite"/>
    </source>
</evidence>
<dbReference type="Pfam" id="PF00174">
    <property type="entry name" value="Oxidored_molyb"/>
    <property type="match status" value="1"/>
</dbReference>
<protein>
    <submittedName>
        <fullName evidence="3">Sulfite oxidase-like oxidoreductase</fullName>
    </submittedName>
</protein>
<dbReference type="Gene3D" id="3.90.420.10">
    <property type="entry name" value="Oxidoreductase, molybdopterin-binding domain"/>
    <property type="match status" value="1"/>
</dbReference>
<reference evidence="4" key="1">
    <citation type="journal article" date="2019" name="Int. J. Syst. Evol. Microbiol.">
        <title>The Global Catalogue of Microorganisms (GCM) 10K type strain sequencing project: providing services to taxonomists for standard genome sequencing and annotation.</title>
        <authorList>
            <consortium name="The Broad Institute Genomics Platform"/>
            <consortium name="The Broad Institute Genome Sequencing Center for Infectious Disease"/>
            <person name="Wu L."/>
            <person name="Ma J."/>
        </authorList>
    </citation>
    <scope>NUCLEOTIDE SEQUENCE [LARGE SCALE GENOMIC DNA]</scope>
    <source>
        <strain evidence="4">JCM 14370</strain>
    </source>
</reference>
<organism evidence="3 4">
    <name type="scientific">Deinococcus roseus</name>
    <dbReference type="NCBI Taxonomy" id="392414"/>
    <lineage>
        <taxon>Bacteria</taxon>
        <taxon>Thermotogati</taxon>
        <taxon>Deinococcota</taxon>
        <taxon>Deinococci</taxon>
        <taxon>Deinococcales</taxon>
        <taxon>Deinococcaceae</taxon>
        <taxon>Deinococcus</taxon>
    </lineage>
</organism>
<proteinExistence type="predicted"/>
<evidence type="ECO:0000259" key="2">
    <source>
        <dbReference type="Pfam" id="PF00174"/>
    </source>
</evidence>
<dbReference type="Proteomes" id="UP000632222">
    <property type="component" value="Unassembled WGS sequence"/>
</dbReference>
<gene>
    <name evidence="3" type="ORF">GCM10008938_04000</name>
</gene>
<dbReference type="CDD" id="cd02109">
    <property type="entry name" value="arch_bact_SO_family_Moco"/>
    <property type="match status" value="1"/>
</dbReference>
<dbReference type="PANTHER" id="PTHR43032:SF4">
    <property type="entry name" value="OXIDOREDUCTASE MOLYBDOPTERIN-BINDING DOMAIN-CONTAINING PROTEIN"/>
    <property type="match status" value="1"/>
</dbReference>
<dbReference type="PANTHER" id="PTHR43032">
    <property type="entry name" value="PROTEIN-METHIONINE-SULFOXIDE REDUCTASE"/>
    <property type="match status" value="1"/>
</dbReference>
<dbReference type="SUPFAM" id="SSF56524">
    <property type="entry name" value="Oxidoreductase molybdopterin-binding domain"/>
    <property type="match status" value="1"/>
</dbReference>
<dbReference type="InterPro" id="IPR036374">
    <property type="entry name" value="OxRdtase_Mopterin-bd_sf"/>
</dbReference>
<feature type="region of interest" description="Disordered" evidence="1">
    <location>
        <begin position="1"/>
        <end position="21"/>
    </location>
</feature>
<feature type="domain" description="Oxidoreductase molybdopterin-binding" evidence="2">
    <location>
        <begin position="32"/>
        <end position="177"/>
    </location>
</feature>